<organism evidence="2 4">
    <name type="scientific">Yarrowia lipolytica</name>
    <name type="common">Candida lipolytica</name>
    <dbReference type="NCBI Taxonomy" id="4952"/>
    <lineage>
        <taxon>Eukaryota</taxon>
        <taxon>Fungi</taxon>
        <taxon>Dikarya</taxon>
        <taxon>Ascomycota</taxon>
        <taxon>Saccharomycotina</taxon>
        <taxon>Dipodascomycetes</taxon>
        <taxon>Dipodascales</taxon>
        <taxon>Dipodascales incertae sedis</taxon>
        <taxon>Yarrowia</taxon>
    </lineage>
</organism>
<evidence type="ECO:0000313" key="5">
    <source>
        <dbReference type="Proteomes" id="UP000256601"/>
    </source>
</evidence>
<sequence length="140" mass="15795">MLVHDFGAERRRLKTEVLGHTFSPRGEVAAEEEEKTEVDARILQISGVRCIPNSPPTPGDILPKTCRPKHRSQNTTVHGKESLLPGFPLFFVPSKKQRPKDGPAYLWPMASPRYHEKERGNVISKHSKRFTSAINKGKDD</sequence>
<dbReference type="EMBL" id="KZ857331">
    <property type="protein sequence ID" value="RDW26964.1"/>
    <property type="molecule type" value="Genomic_DNA"/>
</dbReference>
<name>A0A1H6PYM3_YARLL</name>
<feature type="region of interest" description="Disordered" evidence="1">
    <location>
        <begin position="49"/>
        <end position="80"/>
    </location>
</feature>
<reference evidence="2 4" key="1">
    <citation type="journal article" date="2016" name="PLoS ONE">
        <title>Sequence Assembly of Yarrowia lipolytica Strain W29/CLIB89 Shows Transposable Element Diversity.</title>
        <authorList>
            <person name="Magnan C."/>
            <person name="Yu J."/>
            <person name="Chang I."/>
            <person name="Jahn E."/>
            <person name="Kanomata Y."/>
            <person name="Wu J."/>
            <person name="Zeller M."/>
            <person name="Oakes M."/>
            <person name="Baldi P."/>
            <person name="Sandmeyer S."/>
        </authorList>
    </citation>
    <scope>NUCLEOTIDE SEQUENCE [LARGE SCALE GENOMIC DNA]</scope>
    <source>
        <strain evidence="2">CLIB89</strain>
        <strain evidence="4">CLIB89(W29)</strain>
    </source>
</reference>
<accession>A0A1H6PYM3</accession>
<dbReference type="VEuPathDB" id="FungiDB:YALI0_E09647g"/>
<proteinExistence type="predicted"/>
<dbReference type="VEuPathDB" id="FungiDB:YALI1_E11969g"/>
<dbReference type="AlphaFoldDB" id="A0A1H6PYM3"/>
<reference evidence="3 5" key="2">
    <citation type="submission" date="2018-07" db="EMBL/GenBank/DDBJ databases">
        <title>Draft Genome Assemblies for Five Robust Yarrowia lipolytica Strains Exhibiting High Lipid Production and Pentose Sugar Utilization and Sugar Alcohol Secretion from Undetoxified Lignocellulosic Biomass Hydrolysates.</title>
        <authorList>
            <consortium name="DOE Joint Genome Institute"/>
            <person name="Walker C."/>
            <person name="Ryu S."/>
            <person name="Na H."/>
            <person name="Zane M."/>
            <person name="LaButti K."/>
            <person name="Lipzen A."/>
            <person name="Haridas S."/>
            <person name="Barry K."/>
            <person name="Grigoriev I.V."/>
            <person name="Quarterman J."/>
            <person name="Slininger P."/>
            <person name="Dien B."/>
            <person name="Trinh C.T."/>
        </authorList>
    </citation>
    <scope>NUCLEOTIDE SEQUENCE [LARGE SCALE GENOMIC DNA]</scope>
    <source>
        <strain evidence="3 5">YB392</strain>
    </source>
</reference>
<dbReference type="Proteomes" id="UP000256601">
    <property type="component" value="Unassembled WGS sequence"/>
</dbReference>
<evidence type="ECO:0000313" key="4">
    <source>
        <dbReference type="Proteomes" id="UP000182444"/>
    </source>
</evidence>
<evidence type="ECO:0000313" key="3">
    <source>
        <dbReference type="EMBL" id="RDW26964.1"/>
    </source>
</evidence>
<evidence type="ECO:0000313" key="2">
    <source>
        <dbReference type="EMBL" id="AOW05184.1"/>
    </source>
</evidence>
<evidence type="ECO:0000256" key="1">
    <source>
        <dbReference type="SAM" id="MobiDB-lite"/>
    </source>
</evidence>
<dbReference type="Proteomes" id="UP000182444">
    <property type="component" value="Chromosome 1E"/>
</dbReference>
<dbReference type="EMBL" id="CP017557">
    <property type="protein sequence ID" value="AOW05184.1"/>
    <property type="molecule type" value="Genomic_DNA"/>
</dbReference>
<gene>
    <name evidence="3" type="ORF">B0I71DRAFT_80268</name>
    <name evidence="2" type="ORF">YALI1_E11969g</name>
</gene>
<protein>
    <submittedName>
        <fullName evidence="2">Uncharacterized protein</fullName>
    </submittedName>
</protein>